<dbReference type="Proteomes" id="UP001321498">
    <property type="component" value="Chromosome"/>
</dbReference>
<dbReference type="EMBL" id="AP027731">
    <property type="protein sequence ID" value="BDZ44668.1"/>
    <property type="molecule type" value="Genomic_DNA"/>
</dbReference>
<protein>
    <recommendedName>
        <fullName evidence="3">Aminotransferase class V domain-containing protein</fullName>
    </recommendedName>
</protein>
<evidence type="ECO:0000313" key="1">
    <source>
        <dbReference type="EMBL" id="BDZ44668.1"/>
    </source>
</evidence>
<evidence type="ECO:0008006" key="3">
    <source>
        <dbReference type="Google" id="ProtNLM"/>
    </source>
</evidence>
<dbReference type="InterPro" id="IPR015421">
    <property type="entry name" value="PyrdxlP-dep_Trfase_major"/>
</dbReference>
<name>A0ABN6XID2_9MICO</name>
<gene>
    <name evidence="1" type="ORF">GCM10025866_05770</name>
</gene>
<accession>A0ABN6XID2</accession>
<dbReference type="InterPro" id="IPR015422">
    <property type="entry name" value="PyrdxlP-dep_Trfase_small"/>
</dbReference>
<sequence>MLASDMTALESYQAGFLEEPGFLNYGSYGPLSAAVVAEIDWQRELLSRSRFGATDAIAEQEGRARAALATALGFRTDQVVLQPNTSTAIMQAVFGITGECCSPGPSSRACPSPRCAPSSR</sequence>
<evidence type="ECO:0000313" key="2">
    <source>
        <dbReference type="Proteomes" id="UP001321498"/>
    </source>
</evidence>
<dbReference type="Gene3D" id="3.40.640.10">
    <property type="entry name" value="Type I PLP-dependent aspartate aminotransferase-like (Major domain)"/>
    <property type="match status" value="1"/>
</dbReference>
<reference evidence="2" key="1">
    <citation type="journal article" date="2019" name="Int. J. Syst. Evol. Microbiol.">
        <title>The Global Catalogue of Microorganisms (GCM) 10K type strain sequencing project: providing services to taxonomists for standard genome sequencing and annotation.</title>
        <authorList>
            <consortium name="The Broad Institute Genomics Platform"/>
            <consortium name="The Broad Institute Genome Sequencing Center for Infectious Disease"/>
            <person name="Wu L."/>
            <person name="Ma J."/>
        </authorList>
    </citation>
    <scope>NUCLEOTIDE SEQUENCE [LARGE SCALE GENOMIC DNA]</scope>
    <source>
        <strain evidence="2">NBRC 108725</strain>
    </source>
</reference>
<keyword evidence="2" id="KW-1185">Reference proteome</keyword>
<dbReference type="Gene3D" id="3.90.1150.10">
    <property type="entry name" value="Aspartate Aminotransferase, domain 1"/>
    <property type="match status" value="1"/>
</dbReference>
<organism evidence="1 2">
    <name type="scientific">Naasia aerilata</name>
    <dbReference type="NCBI Taxonomy" id="1162966"/>
    <lineage>
        <taxon>Bacteria</taxon>
        <taxon>Bacillati</taxon>
        <taxon>Actinomycetota</taxon>
        <taxon>Actinomycetes</taxon>
        <taxon>Micrococcales</taxon>
        <taxon>Microbacteriaceae</taxon>
        <taxon>Naasia</taxon>
    </lineage>
</organism>
<proteinExistence type="predicted"/>